<keyword evidence="1" id="KW-0812">Transmembrane</keyword>
<feature type="transmembrane region" description="Helical" evidence="1">
    <location>
        <begin position="96"/>
        <end position="116"/>
    </location>
</feature>
<organism evidence="3 4">
    <name type="scientific">Linnemannia elongata AG-77</name>
    <dbReference type="NCBI Taxonomy" id="1314771"/>
    <lineage>
        <taxon>Eukaryota</taxon>
        <taxon>Fungi</taxon>
        <taxon>Fungi incertae sedis</taxon>
        <taxon>Mucoromycota</taxon>
        <taxon>Mortierellomycotina</taxon>
        <taxon>Mortierellomycetes</taxon>
        <taxon>Mortierellales</taxon>
        <taxon>Mortierellaceae</taxon>
        <taxon>Linnemannia</taxon>
    </lineage>
</organism>
<sequence length="137" mass="15825">MRFFFIFLVILQGLFLAALGFLPTDKIPYHENLPQDKILHSSGFLILTFLTFFIWDRPSRVYNVLLTVVPVGVLAFASEILQPVLSPTRAYDSHDIVANVIGTIIGLLLATVVDHLRERRYSRREVQYEALEMVYRR</sequence>
<proteinExistence type="predicted"/>
<dbReference type="PANTHER" id="PTHR28008:SF1">
    <property type="entry name" value="DOMAIN PROTEIN, PUTATIVE (AFU_ORTHOLOGUE AFUA_3G10980)-RELATED"/>
    <property type="match status" value="1"/>
</dbReference>
<dbReference type="OrthoDB" id="63581at2759"/>
<evidence type="ECO:0000256" key="2">
    <source>
        <dbReference type="SAM" id="SignalP"/>
    </source>
</evidence>
<dbReference type="EMBL" id="KV442036">
    <property type="protein sequence ID" value="OAQ30275.1"/>
    <property type="molecule type" value="Genomic_DNA"/>
</dbReference>
<keyword evidence="4" id="KW-1185">Reference proteome</keyword>
<feature type="transmembrane region" description="Helical" evidence="1">
    <location>
        <begin position="38"/>
        <end position="55"/>
    </location>
</feature>
<dbReference type="AlphaFoldDB" id="A0A197JYH4"/>
<accession>A0A197JYH4</accession>
<evidence type="ECO:0000313" key="4">
    <source>
        <dbReference type="Proteomes" id="UP000078512"/>
    </source>
</evidence>
<name>A0A197JYH4_9FUNG</name>
<protein>
    <recommendedName>
        <fullName evidence="5">VanZ-like domain-containing protein</fullName>
    </recommendedName>
</protein>
<evidence type="ECO:0000256" key="1">
    <source>
        <dbReference type="SAM" id="Phobius"/>
    </source>
</evidence>
<evidence type="ECO:0008006" key="5">
    <source>
        <dbReference type="Google" id="ProtNLM"/>
    </source>
</evidence>
<evidence type="ECO:0000313" key="3">
    <source>
        <dbReference type="EMBL" id="OAQ30275.1"/>
    </source>
</evidence>
<keyword evidence="1" id="KW-1133">Transmembrane helix</keyword>
<gene>
    <name evidence="3" type="ORF">K457DRAFT_31851</name>
</gene>
<keyword evidence="1" id="KW-0472">Membrane</keyword>
<dbReference type="PANTHER" id="PTHR28008">
    <property type="entry name" value="DOMAIN PROTEIN, PUTATIVE (AFU_ORTHOLOGUE AFUA_3G10980)-RELATED"/>
    <property type="match status" value="1"/>
</dbReference>
<dbReference type="Proteomes" id="UP000078512">
    <property type="component" value="Unassembled WGS sequence"/>
</dbReference>
<feature type="chain" id="PRO_5008276410" description="VanZ-like domain-containing protein" evidence="2">
    <location>
        <begin position="21"/>
        <end position="137"/>
    </location>
</feature>
<keyword evidence="2" id="KW-0732">Signal</keyword>
<reference evidence="3 4" key="1">
    <citation type="submission" date="2016-05" db="EMBL/GenBank/DDBJ databases">
        <title>Genome sequencing reveals origins of a unique bacterial endosymbiosis in the earliest lineages of terrestrial Fungi.</title>
        <authorList>
            <consortium name="DOE Joint Genome Institute"/>
            <person name="Uehling J."/>
            <person name="Gryganskyi A."/>
            <person name="Hameed K."/>
            <person name="Tschaplinski T."/>
            <person name="Misztal P."/>
            <person name="Wu S."/>
            <person name="Desiro A."/>
            <person name="Vande Pol N."/>
            <person name="Du Z.-Y."/>
            <person name="Zienkiewicz A."/>
            <person name="Zienkiewicz K."/>
            <person name="Morin E."/>
            <person name="Tisserant E."/>
            <person name="Splivallo R."/>
            <person name="Hainaut M."/>
            <person name="Henrissat B."/>
            <person name="Ohm R."/>
            <person name="Kuo A."/>
            <person name="Yan J."/>
            <person name="Lipzen A."/>
            <person name="Nolan M."/>
            <person name="Labutti K."/>
            <person name="Barry K."/>
            <person name="Goldstein A."/>
            <person name="Labbe J."/>
            <person name="Schadt C."/>
            <person name="Tuskan G."/>
            <person name="Grigoriev I."/>
            <person name="Martin F."/>
            <person name="Vilgalys R."/>
            <person name="Bonito G."/>
        </authorList>
    </citation>
    <scope>NUCLEOTIDE SEQUENCE [LARGE SCALE GENOMIC DNA]</scope>
    <source>
        <strain evidence="3 4">AG-77</strain>
    </source>
</reference>
<feature type="signal peptide" evidence="2">
    <location>
        <begin position="1"/>
        <end position="20"/>
    </location>
</feature>
<feature type="transmembrane region" description="Helical" evidence="1">
    <location>
        <begin position="62"/>
        <end position="84"/>
    </location>
</feature>